<dbReference type="Gene3D" id="3.40.630.30">
    <property type="match status" value="1"/>
</dbReference>
<proteinExistence type="predicted"/>
<gene>
    <name evidence="2" type="ORF">V4F39_25570</name>
</gene>
<organism evidence="2 3">
    <name type="scientific">Aquincola agrisoli</name>
    <dbReference type="NCBI Taxonomy" id="3119538"/>
    <lineage>
        <taxon>Bacteria</taxon>
        <taxon>Pseudomonadati</taxon>
        <taxon>Pseudomonadota</taxon>
        <taxon>Betaproteobacteria</taxon>
        <taxon>Burkholderiales</taxon>
        <taxon>Sphaerotilaceae</taxon>
        <taxon>Aquincola</taxon>
    </lineage>
</organism>
<dbReference type="AlphaFoldDB" id="A0AAW9QBX2"/>
<dbReference type="CDD" id="cd04301">
    <property type="entry name" value="NAT_SF"/>
    <property type="match status" value="1"/>
</dbReference>
<evidence type="ECO:0000313" key="2">
    <source>
        <dbReference type="EMBL" id="MEF7617306.1"/>
    </source>
</evidence>
<comment type="caution">
    <text evidence="2">The sequence shown here is derived from an EMBL/GenBank/DDBJ whole genome shotgun (WGS) entry which is preliminary data.</text>
</comment>
<dbReference type="PROSITE" id="PS51186">
    <property type="entry name" value="GNAT"/>
    <property type="match status" value="1"/>
</dbReference>
<dbReference type="GO" id="GO:0016747">
    <property type="term" value="F:acyltransferase activity, transferring groups other than amino-acyl groups"/>
    <property type="evidence" value="ECO:0007669"/>
    <property type="project" value="InterPro"/>
</dbReference>
<dbReference type="Proteomes" id="UP001336250">
    <property type="component" value="Unassembled WGS sequence"/>
</dbReference>
<dbReference type="InterPro" id="IPR016181">
    <property type="entry name" value="Acyl_CoA_acyltransferase"/>
</dbReference>
<keyword evidence="2" id="KW-0808">Transferase</keyword>
<dbReference type="InterPro" id="IPR000182">
    <property type="entry name" value="GNAT_dom"/>
</dbReference>
<dbReference type="RefSeq" id="WP_332293070.1">
    <property type="nucleotide sequence ID" value="NZ_JAZIBG010000056.1"/>
</dbReference>
<keyword evidence="3" id="KW-1185">Reference proteome</keyword>
<protein>
    <submittedName>
        <fullName evidence="2">GNAT family N-acetyltransferase</fullName>
        <ecNumber evidence="2">2.3.1.-</ecNumber>
    </submittedName>
</protein>
<sequence length="161" mass="17757">MADLQWRWARLGELQAEDLYDALMLRSWVFVVEQHCVYLDADGVDRQAWHLLGRGAPQGAGPGPMRAVLRVVDPGVKYDEPSIGRVVTAPEARGTGLGLVLMREGLARCRSVWPGRAVRISAQAHLQRFYGTLGFQPVGEAYLEDGIPHVEMLCPAGDPPR</sequence>
<keyword evidence="2" id="KW-0012">Acyltransferase</keyword>
<dbReference type="SUPFAM" id="SSF55729">
    <property type="entry name" value="Acyl-CoA N-acyltransferases (Nat)"/>
    <property type="match status" value="1"/>
</dbReference>
<dbReference type="EC" id="2.3.1.-" evidence="2"/>
<dbReference type="EMBL" id="JAZIBG010000056">
    <property type="protein sequence ID" value="MEF7617306.1"/>
    <property type="molecule type" value="Genomic_DNA"/>
</dbReference>
<reference evidence="2 3" key="1">
    <citation type="submission" date="2024-02" db="EMBL/GenBank/DDBJ databases">
        <title>Genome sequence of Aquincola sp. MAHUQ-54.</title>
        <authorList>
            <person name="Huq M.A."/>
        </authorList>
    </citation>
    <scope>NUCLEOTIDE SEQUENCE [LARGE SCALE GENOMIC DNA]</scope>
    <source>
        <strain evidence="2 3">MAHUQ-54</strain>
    </source>
</reference>
<name>A0AAW9QBX2_9BURK</name>
<feature type="domain" description="N-acetyltransferase" evidence="1">
    <location>
        <begin position="9"/>
        <end position="157"/>
    </location>
</feature>
<evidence type="ECO:0000313" key="3">
    <source>
        <dbReference type="Proteomes" id="UP001336250"/>
    </source>
</evidence>
<evidence type="ECO:0000259" key="1">
    <source>
        <dbReference type="PROSITE" id="PS51186"/>
    </source>
</evidence>
<dbReference type="Pfam" id="PF13673">
    <property type="entry name" value="Acetyltransf_10"/>
    <property type="match status" value="1"/>
</dbReference>
<accession>A0AAW9QBX2</accession>